<organism evidence="1 2">
    <name type="scientific">Sphingomonas jinjuensis</name>
    <dbReference type="NCBI Taxonomy" id="535907"/>
    <lineage>
        <taxon>Bacteria</taxon>
        <taxon>Pseudomonadati</taxon>
        <taxon>Pseudomonadota</taxon>
        <taxon>Alphaproteobacteria</taxon>
        <taxon>Sphingomonadales</taxon>
        <taxon>Sphingomonadaceae</taxon>
        <taxon>Sphingomonas</taxon>
    </lineage>
</organism>
<keyword evidence="2" id="KW-1185">Reference proteome</keyword>
<gene>
    <name evidence="1" type="ORF">GGQ80_001930</name>
</gene>
<dbReference type="RefSeq" id="WP_183984172.1">
    <property type="nucleotide sequence ID" value="NZ_JACIEV010000005.1"/>
</dbReference>
<evidence type="ECO:0000313" key="2">
    <source>
        <dbReference type="Proteomes" id="UP000529795"/>
    </source>
</evidence>
<reference evidence="1 2" key="1">
    <citation type="submission" date="2020-08" db="EMBL/GenBank/DDBJ databases">
        <title>Genomic Encyclopedia of Type Strains, Phase IV (KMG-IV): sequencing the most valuable type-strain genomes for metagenomic binning, comparative biology and taxonomic classification.</title>
        <authorList>
            <person name="Goeker M."/>
        </authorList>
    </citation>
    <scope>NUCLEOTIDE SEQUENCE [LARGE SCALE GENOMIC DNA]</scope>
    <source>
        <strain evidence="1 2">YC6723</strain>
    </source>
</reference>
<dbReference type="AlphaFoldDB" id="A0A840F7T6"/>
<name>A0A840F7T6_9SPHN</name>
<proteinExistence type="predicted"/>
<evidence type="ECO:0000313" key="1">
    <source>
        <dbReference type="EMBL" id="MBB4154020.1"/>
    </source>
</evidence>
<sequence>MFPLHQRWTLYVVSTRRHMGDCSMIAALALAFQRVPPPLYVTTGPMRPSAGAEVRPEPMRVDVTLRGPGATLWQGQLALGQGGASWRESVSEAGGCTTPYGEGTVQREASIQLIRQRNGAADPGASVQVSVRWVCPAEARGGCGATRTVELRQSVDLSTGPARLTGDGGLVVELRRR</sequence>
<comment type="caution">
    <text evidence="1">The sequence shown here is derived from an EMBL/GenBank/DDBJ whole genome shotgun (WGS) entry which is preliminary data.</text>
</comment>
<dbReference type="EMBL" id="JACIEV010000005">
    <property type="protein sequence ID" value="MBB4154020.1"/>
    <property type="molecule type" value="Genomic_DNA"/>
</dbReference>
<protein>
    <submittedName>
        <fullName evidence="1">Uncharacterized protein</fullName>
    </submittedName>
</protein>
<dbReference type="Proteomes" id="UP000529795">
    <property type="component" value="Unassembled WGS sequence"/>
</dbReference>
<accession>A0A840F7T6</accession>